<dbReference type="HOGENOM" id="CLU_008153_0_0_1"/>
<keyword evidence="4" id="KW-0539">Nucleus</keyword>
<evidence type="ECO:0000259" key="7">
    <source>
        <dbReference type="PROSITE" id="PS50048"/>
    </source>
</evidence>
<proteinExistence type="predicted"/>
<dbReference type="GO" id="GO:0008270">
    <property type="term" value="F:zinc ion binding"/>
    <property type="evidence" value="ECO:0007669"/>
    <property type="project" value="InterPro"/>
</dbReference>
<feature type="compositionally biased region" description="Polar residues" evidence="6">
    <location>
        <begin position="14"/>
        <end position="27"/>
    </location>
</feature>
<keyword evidence="3" id="KW-0238">DNA-binding</keyword>
<keyword evidence="5" id="KW-0175">Coiled coil</keyword>
<evidence type="ECO:0000256" key="6">
    <source>
        <dbReference type="SAM" id="MobiDB-lite"/>
    </source>
</evidence>
<evidence type="ECO:0000313" key="8">
    <source>
        <dbReference type="EMBL" id="CCD22853.1"/>
    </source>
</evidence>
<dbReference type="GO" id="GO:0045944">
    <property type="term" value="P:positive regulation of transcription by RNA polymerase II"/>
    <property type="evidence" value="ECO:0007669"/>
    <property type="project" value="UniProtKB-ARBA"/>
</dbReference>
<dbReference type="RefSeq" id="XP_003668096.1">
    <property type="nucleotide sequence ID" value="XM_003668048.1"/>
</dbReference>
<dbReference type="Pfam" id="PF00172">
    <property type="entry name" value="Zn_clus"/>
    <property type="match status" value="1"/>
</dbReference>
<sequence length="978" mass="113849">MDQRMHAQAFAGFEQTTQEPQSWSQPQRHAMGNGHGNVPVMPSPIPNIAMHTGNFNNDIPYGQTSRVIPGTGFTSLNMTPSHFPLQNTNQQQLPLPLVNDIDRNIAPSFRFGSISPTSFISNNNNSSNSSTATTTNNTNTPSSPFGFPKKRGTRACDYCRKRKIKCSAVDPKTKKCPNCDKNNMKCTFKFHMELEKKKRLKDAEFYDDGTIDFSDQGIESFSSMMMTNDQIGHLLDELKEYRRKNEQSNAAVDMLDRKLHIFKTYSTKIRSAFQDYVKKNHETESVDRKHLLLPKRKRYSTKVLSTRYVYLVKGKLQPSMNKDEFFLPITKLFDMTSKWYVLQLKKFIDYSRFCPHDDDTGIQLVFPLPEKAKTIRLLEYLSSSSLYLPILSINSDKCKSLIEKYYNFEESNLTIEESFLLNVCLCNGVTAAREVSSTECYRLRKDNNCPLKDEVFRIETQCFLNAISYYHQYYSCSYNSISMQSLRSLLMFVEYIRINMSFELAAPFLFTAINIAVRLGLNSESYYKNMNLESFQEARMLWDYCRRLDNLFAFALTKNPVIGHDWFNISDEEYYLKIFKIISSHSSSSASKRALEVTAKDDDDDDDGTQITQLIKIIANDPSNVSIVLDYYMSRLIEIESNINKVCFALKSCHNKPFDEILDNVCKLNDDLKQWQENLHPYMKIECYEKYLSLLFSQESLTDTTKAFEFTSCYVLRCNFQLLYLKIILGSFAVNFLNDNKNLFEHSLGYNIPEFLQKATDSIKDSSIEMLRLFLKTDFQTYIYREILYYLLTGIFSLLFHAIKNIDDPDKLDIVYVIELLEKCHVHLLGEGEELLECRNINWTTALAFFTFLMNLVSSYFTEKNPQFNNVFNYNSNYYSTFLEKLINICNNIGMENSQILSKCLKPKNANDDERKLDIFKDIQNSTLPDFKKYLSADDTPQKQEYGYRFLDSTFFYDRDFKLQDLLQKNDYHYANLI</sequence>
<dbReference type="CDD" id="cd00067">
    <property type="entry name" value="GAL4"/>
    <property type="match status" value="1"/>
</dbReference>
<evidence type="ECO:0000256" key="2">
    <source>
        <dbReference type="ARBA" id="ARBA00022723"/>
    </source>
</evidence>
<dbReference type="eggNOG" id="ENOG502QZJZ">
    <property type="taxonomic scope" value="Eukaryota"/>
</dbReference>
<keyword evidence="9" id="KW-1185">Reference proteome</keyword>
<reference evidence="8 9" key="1">
    <citation type="journal article" date="2011" name="Proc. Natl. Acad. Sci. U.S.A.">
        <title>Evolutionary erosion of yeast sex chromosomes by mating-type switching accidents.</title>
        <authorList>
            <person name="Gordon J.L."/>
            <person name="Armisen D."/>
            <person name="Proux-Wera E."/>
            <person name="Oheigeartaigh S.S."/>
            <person name="Byrne K.P."/>
            <person name="Wolfe K.H."/>
        </authorList>
    </citation>
    <scope>NUCLEOTIDE SEQUENCE [LARGE SCALE GENOMIC DNA]</scope>
    <source>
        <strain evidence="9">ATCC 10597 / BCRC 20456 / CBS 421 / NBRC 0211 / NRRL Y-12639</strain>
    </source>
</reference>
<dbReference type="SMART" id="SM00066">
    <property type="entry name" value="GAL4"/>
    <property type="match status" value="1"/>
</dbReference>
<dbReference type="PANTHER" id="PTHR46910:SF3">
    <property type="entry name" value="HALOTOLERANCE PROTEIN 9-RELATED"/>
    <property type="match status" value="1"/>
</dbReference>
<dbReference type="KEGG" id="ndi:NDAI_0A06990"/>
<evidence type="ECO:0000256" key="5">
    <source>
        <dbReference type="SAM" id="Coils"/>
    </source>
</evidence>
<gene>
    <name evidence="8" type="primary">NDAI0A06990</name>
    <name evidence="8" type="ordered locus">NDAI_0A06990</name>
</gene>
<evidence type="ECO:0000313" key="9">
    <source>
        <dbReference type="Proteomes" id="UP000000689"/>
    </source>
</evidence>
<dbReference type="InterPro" id="IPR036864">
    <property type="entry name" value="Zn2-C6_fun-type_DNA-bd_sf"/>
</dbReference>
<protein>
    <recommendedName>
        <fullName evidence="7">Zn(2)-C6 fungal-type domain-containing protein</fullName>
    </recommendedName>
</protein>
<dbReference type="InterPro" id="IPR001138">
    <property type="entry name" value="Zn2Cys6_DnaBD"/>
</dbReference>
<accession>G0W4W5</accession>
<dbReference type="EMBL" id="HE580267">
    <property type="protein sequence ID" value="CCD22853.1"/>
    <property type="molecule type" value="Genomic_DNA"/>
</dbReference>
<dbReference type="CDD" id="cd12148">
    <property type="entry name" value="fungal_TF_MHR"/>
    <property type="match status" value="1"/>
</dbReference>
<dbReference type="PROSITE" id="PS00463">
    <property type="entry name" value="ZN2_CY6_FUNGAL_1"/>
    <property type="match status" value="1"/>
</dbReference>
<comment type="subcellular location">
    <subcellularLocation>
        <location evidence="1">Nucleus</location>
    </subcellularLocation>
</comment>
<dbReference type="InterPro" id="IPR050987">
    <property type="entry name" value="AtrR-like"/>
</dbReference>
<feature type="coiled-coil region" evidence="5">
    <location>
        <begin position="231"/>
        <end position="258"/>
    </location>
</feature>
<dbReference type="OMA" id="ANHICAS"/>
<dbReference type="Proteomes" id="UP000000689">
    <property type="component" value="Chromosome 1"/>
</dbReference>
<dbReference type="GO" id="GO:0005634">
    <property type="term" value="C:nucleus"/>
    <property type="evidence" value="ECO:0007669"/>
    <property type="project" value="UniProtKB-SubCell"/>
</dbReference>
<dbReference type="GeneID" id="11494520"/>
<keyword evidence="2" id="KW-0479">Metal-binding</keyword>
<evidence type="ECO:0000256" key="3">
    <source>
        <dbReference type="ARBA" id="ARBA00023125"/>
    </source>
</evidence>
<feature type="domain" description="Zn(2)-C6 fungal-type" evidence="7">
    <location>
        <begin position="155"/>
        <end position="188"/>
    </location>
</feature>
<feature type="region of interest" description="Disordered" evidence="6">
    <location>
        <begin position="1"/>
        <end position="41"/>
    </location>
</feature>
<dbReference type="GO" id="GO:0000981">
    <property type="term" value="F:DNA-binding transcription factor activity, RNA polymerase II-specific"/>
    <property type="evidence" value="ECO:0007669"/>
    <property type="project" value="InterPro"/>
</dbReference>
<feature type="region of interest" description="Disordered" evidence="6">
    <location>
        <begin position="120"/>
        <end position="147"/>
    </location>
</feature>
<dbReference type="AlphaFoldDB" id="G0W4W5"/>
<evidence type="ECO:0000256" key="4">
    <source>
        <dbReference type="ARBA" id="ARBA00023242"/>
    </source>
</evidence>
<dbReference type="GO" id="GO:0003677">
    <property type="term" value="F:DNA binding"/>
    <property type="evidence" value="ECO:0007669"/>
    <property type="project" value="UniProtKB-KW"/>
</dbReference>
<organism evidence="8 9">
    <name type="scientific">Naumovozyma dairenensis (strain ATCC 10597 / BCRC 20456 / CBS 421 / NBRC 0211 / NRRL Y-12639)</name>
    <name type="common">Saccharomyces dairenensis</name>
    <dbReference type="NCBI Taxonomy" id="1071378"/>
    <lineage>
        <taxon>Eukaryota</taxon>
        <taxon>Fungi</taxon>
        <taxon>Dikarya</taxon>
        <taxon>Ascomycota</taxon>
        <taxon>Saccharomycotina</taxon>
        <taxon>Saccharomycetes</taxon>
        <taxon>Saccharomycetales</taxon>
        <taxon>Saccharomycetaceae</taxon>
        <taxon>Naumovozyma</taxon>
    </lineage>
</organism>
<dbReference type="STRING" id="1071378.G0W4W5"/>
<dbReference type="PROSITE" id="PS50048">
    <property type="entry name" value="ZN2_CY6_FUNGAL_2"/>
    <property type="match status" value="1"/>
</dbReference>
<dbReference type="PANTHER" id="PTHR46910">
    <property type="entry name" value="TRANSCRIPTION FACTOR PDR1"/>
    <property type="match status" value="1"/>
</dbReference>
<feature type="compositionally biased region" description="Low complexity" evidence="6">
    <location>
        <begin position="120"/>
        <end position="145"/>
    </location>
</feature>
<dbReference type="OrthoDB" id="2123952at2759"/>
<dbReference type="SUPFAM" id="SSF57701">
    <property type="entry name" value="Zn2/Cys6 DNA-binding domain"/>
    <property type="match status" value="1"/>
</dbReference>
<dbReference type="Gene3D" id="4.10.240.10">
    <property type="entry name" value="Zn(2)-C6 fungal-type DNA-binding domain"/>
    <property type="match status" value="1"/>
</dbReference>
<evidence type="ECO:0000256" key="1">
    <source>
        <dbReference type="ARBA" id="ARBA00004123"/>
    </source>
</evidence>
<name>G0W4W5_NAUDC</name>